<feature type="transmembrane region" description="Helical" evidence="6">
    <location>
        <begin position="169"/>
        <end position="185"/>
    </location>
</feature>
<dbReference type="Pfam" id="PF01098">
    <property type="entry name" value="FTSW_RODA_SPOVE"/>
    <property type="match status" value="1"/>
</dbReference>
<dbReference type="GO" id="GO:0008360">
    <property type="term" value="P:regulation of cell shape"/>
    <property type="evidence" value="ECO:0007669"/>
    <property type="project" value="UniProtKB-KW"/>
</dbReference>
<keyword evidence="4 6" id="KW-1133">Transmembrane helix</keyword>
<keyword evidence="3" id="KW-0133">Cell shape</keyword>
<reference evidence="7 8" key="1">
    <citation type="journal article" date="2014" name="Arch. Microbiol.">
        <title>Bacillus mesophilum sp. nov., strain IITR-54T, a novel 4-chlorobiphenyl dechlorinating bacterium.</title>
        <authorList>
            <person name="Manickam N."/>
            <person name="Singh N.K."/>
            <person name="Bajaj A."/>
            <person name="Kumar R.M."/>
            <person name="Kaur G."/>
            <person name="Kaur N."/>
            <person name="Bala M."/>
            <person name="Kumar A."/>
            <person name="Mayilraj S."/>
        </authorList>
    </citation>
    <scope>NUCLEOTIDE SEQUENCE [LARGE SCALE GENOMIC DNA]</scope>
    <source>
        <strain evidence="7 8">IITR-54</strain>
    </source>
</reference>
<evidence type="ECO:0000256" key="5">
    <source>
        <dbReference type="ARBA" id="ARBA00023136"/>
    </source>
</evidence>
<evidence type="ECO:0000313" key="8">
    <source>
        <dbReference type="Proteomes" id="UP000441354"/>
    </source>
</evidence>
<accession>A0A7V7RIY5</accession>
<dbReference type="GO" id="GO:0015648">
    <property type="term" value="F:lipid-linked peptidoglycan transporter activity"/>
    <property type="evidence" value="ECO:0007669"/>
    <property type="project" value="TreeGrafter"/>
</dbReference>
<comment type="subcellular location">
    <subcellularLocation>
        <location evidence="1">Membrane</location>
        <topology evidence="1">Multi-pass membrane protein</topology>
    </subcellularLocation>
</comment>
<dbReference type="OrthoDB" id="9768187at2"/>
<dbReference type="InterPro" id="IPR001182">
    <property type="entry name" value="FtsW/RodA"/>
</dbReference>
<feature type="transmembrane region" description="Helical" evidence="6">
    <location>
        <begin position="287"/>
        <end position="305"/>
    </location>
</feature>
<comment type="caution">
    <text evidence="7">The sequence shown here is derived from an EMBL/GenBank/DDBJ whole genome shotgun (WGS) entry which is preliminary data.</text>
</comment>
<feature type="transmembrane region" description="Helical" evidence="6">
    <location>
        <begin position="43"/>
        <end position="65"/>
    </location>
</feature>
<evidence type="ECO:0000256" key="6">
    <source>
        <dbReference type="SAM" id="Phobius"/>
    </source>
</evidence>
<evidence type="ECO:0000256" key="3">
    <source>
        <dbReference type="ARBA" id="ARBA00022960"/>
    </source>
</evidence>
<sequence>MNRQNRIAERFDWNLSLLLFLFFIISCVAIYSGQSTSQYNVNFALAQVKNYVAGTVILAIVMYFDTEQVKKLAWYLFGFGFILQAGLFVAPEWLAEERKGATLWYQIKFLGSVQPSEFFKIFLIIALAKVTVGHHKKYVSKTFQTDLLLLLKIGGLTFIPFALIVVEDLGTALVILAIMTGIILVSGITWKLILPIITLGSAAVAGILYLVIRAPQYLEKYVDTYQMYRIYAWLDPVGHRQGDGLQLYNSLHAIGSGLLSGKGFYDRQVYIPDVHTDFIFSVIGEEYGFIGASIVIGLFFLLIYHLTKTALEAADPFNTYICVGIIGMITFHVFQNIGMTIQVLPITGIPLPFISYGGSSIMGNMMAMGLVFGMRFHQKNYMFSSGKNYVD</sequence>
<dbReference type="PROSITE" id="PS51257">
    <property type="entry name" value="PROKAR_LIPOPROTEIN"/>
    <property type="match status" value="1"/>
</dbReference>
<feature type="transmembrane region" description="Helical" evidence="6">
    <location>
        <begin position="12"/>
        <end position="31"/>
    </location>
</feature>
<evidence type="ECO:0000313" key="7">
    <source>
        <dbReference type="EMBL" id="KAB2330589.1"/>
    </source>
</evidence>
<dbReference type="EMBL" id="WBOT01000007">
    <property type="protein sequence ID" value="KAB2330589.1"/>
    <property type="molecule type" value="Genomic_DNA"/>
</dbReference>
<feature type="transmembrane region" description="Helical" evidence="6">
    <location>
        <begin position="317"/>
        <end position="334"/>
    </location>
</feature>
<dbReference type="GO" id="GO:0005886">
    <property type="term" value="C:plasma membrane"/>
    <property type="evidence" value="ECO:0007669"/>
    <property type="project" value="TreeGrafter"/>
</dbReference>
<dbReference type="GO" id="GO:0032153">
    <property type="term" value="C:cell division site"/>
    <property type="evidence" value="ECO:0007669"/>
    <property type="project" value="TreeGrafter"/>
</dbReference>
<name>A0A7V7RIY5_9BACI</name>
<dbReference type="RefSeq" id="WP_151575520.1">
    <property type="nucleotide sequence ID" value="NZ_WBOT01000007.1"/>
</dbReference>
<dbReference type="PANTHER" id="PTHR30474">
    <property type="entry name" value="CELL CYCLE PROTEIN"/>
    <property type="match status" value="1"/>
</dbReference>
<organism evidence="7 8">
    <name type="scientific">Bacillus mesophilum</name>
    <dbReference type="NCBI Taxonomy" id="1071718"/>
    <lineage>
        <taxon>Bacteria</taxon>
        <taxon>Bacillati</taxon>
        <taxon>Bacillota</taxon>
        <taxon>Bacilli</taxon>
        <taxon>Bacillales</taxon>
        <taxon>Bacillaceae</taxon>
        <taxon>Bacillus</taxon>
    </lineage>
</organism>
<keyword evidence="2 6" id="KW-0812">Transmembrane</keyword>
<dbReference type="AlphaFoldDB" id="A0A7V7RIY5"/>
<proteinExistence type="predicted"/>
<feature type="transmembrane region" description="Helical" evidence="6">
    <location>
        <begin position="192"/>
        <end position="212"/>
    </location>
</feature>
<evidence type="ECO:0000256" key="4">
    <source>
        <dbReference type="ARBA" id="ARBA00022989"/>
    </source>
</evidence>
<dbReference type="PANTHER" id="PTHR30474:SF1">
    <property type="entry name" value="PEPTIDOGLYCAN GLYCOSYLTRANSFERASE MRDB"/>
    <property type="match status" value="1"/>
</dbReference>
<keyword evidence="5 6" id="KW-0472">Membrane</keyword>
<feature type="transmembrane region" description="Helical" evidence="6">
    <location>
        <begin position="147"/>
        <end position="163"/>
    </location>
</feature>
<dbReference type="GO" id="GO:0051301">
    <property type="term" value="P:cell division"/>
    <property type="evidence" value="ECO:0007669"/>
    <property type="project" value="InterPro"/>
</dbReference>
<gene>
    <name evidence="7" type="ORF">F7732_18245</name>
</gene>
<keyword evidence="8" id="KW-1185">Reference proteome</keyword>
<evidence type="ECO:0000256" key="2">
    <source>
        <dbReference type="ARBA" id="ARBA00022692"/>
    </source>
</evidence>
<feature type="transmembrane region" description="Helical" evidence="6">
    <location>
        <begin position="72"/>
        <end position="90"/>
    </location>
</feature>
<protein>
    <submittedName>
        <fullName evidence="7">Rod shape-determining protein RodA</fullName>
    </submittedName>
</protein>
<dbReference type="Proteomes" id="UP000441354">
    <property type="component" value="Unassembled WGS sequence"/>
</dbReference>
<evidence type="ECO:0000256" key="1">
    <source>
        <dbReference type="ARBA" id="ARBA00004141"/>
    </source>
</evidence>
<feature type="transmembrane region" description="Helical" evidence="6">
    <location>
        <begin position="354"/>
        <end position="374"/>
    </location>
</feature>